<dbReference type="Proteomes" id="UP000660270">
    <property type="component" value="Unassembled WGS sequence"/>
</dbReference>
<name>A0ABR8IXX1_APHFL</name>
<dbReference type="InterPro" id="IPR027417">
    <property type="entry name" value="P-loop_NTPase"/>
</dbReference>
<dbReference type="SUPFAM" id="SSF52540">
    <property type="entry name" value="P-loop containing nucleoside triphosphate hydrolases"/>
    <property type="match status" value="1"/>
</dbReference>
<dbReference type="Gene3D" id="3.40.50.300">
    <property type="entry name" value="P-loop containing nucleotide triphosphate hydrolases"/>
    <property type="match status" value="1"/>
</dbReference>
<evidence type="ECO:0000259" key="1">
    <source>
        <dbReference type="Pfam" id="PF13304"/>
    </source>
</evidence>
<dbReference type="InterPro" id="IPR051396">
    <property type="entry name" value="Bact_Antivir_Def_Nuclease"/>
</dbReference>
<evidence type="ECO:0000313" key="2">
    <source>
        <dbReference type="EMBL" id="MBD2687364.1"/>
    </source>
</evidence>
<dbReference type="InterPro" id="IPR003959">
    <property type="entry name" value="ATPase_AAA_core"/>
</dbReference>
<reference evidence="2 3" key="1">
    <citation type="journal article" date="2020" name="ISME J.">
        <title>Comparative genomics reveals insights into cyanobacterial evolution and habitat adaptation.</title>
        <authorList>
            <person name="Chen M.Y."/>
            <person name="Teng W.K."/>
            <person name="Zhao L."/>
            <person name="Hu C.X."/>
            <person name="Zhou Y.K."/>
            <person name="Han B.P."/>
            <person name="Song L.R."/>
            <person name="Shu W.S."/>
        </authorList>
    </citation>
    <scope>NUCLEOTIDE SEQUENCE [LARGE SCALE GENOMIC DNA]</scope>
    <source>
        <strain evidence="2 3">FACHB-1249</strain>
    </source>
</reference>
<evidence type="ECO:0000313" key="3">
    <source>
        <dbReference type="Proteomes" id="UP000660270"/>
    </source>
</evidence>
<dbReference type="PANTHER" id="PTHR43581:SF4">
    <property type="entry name" value="ATP_GTP PHOSPHATASE"/>
    <property type="match status" value="1"/>
</dbReference>
<sequence length="381" mass="42999">MLEKLILHNFKSHKSTELNFDNSRLHGIVGKNSAGKTTVLQALHYLSMIPDTSVEKIFEYDRSPQFITTIGEKNMSVTASGYWDNQKNCQVSYSLENKNNNNNWIAKLSWNIDGNKSSLTHEKLYGSYSYSPQDPPLPSNFFKPTVYLKLVASNLAKPAYSEEITPKVEFDGSGLAPTLDFLRDEAPDQFQLIEEKLSRIVPNVRKVGIKRAKVPVIRKRLIEVDGKSISYEETQEMTGQEVVLDMNTGERIPAHAISEGTMLTLGLLTVLMNPNQPNLVLLDDVEQGLHPQAQRELMNVFKEIIAENPNLQIIFSTHSPYIIDALTPSQVHILNNSKSGFTMSKRLDEHPDVEWAKETLTTGEFWDAEGEDWVTEGEVCD</sequence>
<feature type="domain" description="ATPase AAA-type core" evidence="1">
    <location>
        <begin position="25"/>
        <end position="324"/>
    </location>
</feature>
<dbReference type="RefSeq" id="WP_190589313.1">
    <property type="nucleotide sequence ID" value="NZ_JACJTM010000075.1"/>
</dbReference>
<keyword evidence="3" id="KW-1185">Reference proteome</keyword>
<proteinExistence type="predicted"/>
<dbReference type="PIRSF" id="PIRSF029347">
    <property type="entry name" value="RecF"/>
    <property type="match status" value="1"/>
</dbReference>
<comment type="caution">
    <text evidence="2">The sequence shown here is derived from an EMBL/GenBank/DDBJ whole genome shotgun (WGS) entry which is preliminary data.</text>
</comment>
<accession>A0ABR8IXX1</accession>
<dbReference type="PANTHER" id="PTHR43581">
    <property type="entry name" value="ATP/GTP PHOSPHATASE"/>
    <property type="match status" value="1"/>
</dbReference>
<dbReference type="EMBL" id="JACJTM010000075">
    <property type="protein sequence ID" value="MBD2687364.1"/>
    <property type="molecule type" value="Genomic_DNA"/>
</dbReference>
<gene>
    <name evidence="2" type="ORF">H6G43_19620</name>
</gene>
<dbReference type="Pfam" id="PF13304">
    <property type="entry name" value="AAA_21"/>
    <property type="match status" value="1"/>
</dbReference>
<organism evidence="2 3">
    <name type="scientific">Aphanizomenon flos-aquae FACHB-1249</name>
    <dbReference type="NCBI Taxonomy" id="2692889"/>
    <lineage>
        <taxon>Bacteria</taxon>
        <taxon>Bacillati</taxon>
        <taxon>Cyanobacteriota</taxon>
        <taxon>Cyanophyceae</taxon>
        <taxon>Nostocales</taxon>
        <taxon>Aphanizomenonaceae</taxon>
        <taxon>Aphanizomenon</taxon>
    </lineage>
</organism>
<dbReference type="InterPro" id="IPR014555">
    <property type="entry name" value="RecF-like"/>
</dbReference>
<protein>
    <submittedName>
        <fullName evidence="2">AAA family ATPase</fullName>
    </submittedName>
</protein>